<dbReference type="Proteomes" id="UP000260823">
    <property type="component" value="Unassembled WGS sequence"/>
</dbReference>
<dbReference type="CDD" id="cd03789">
    <property type="entry name" value="GT9_LPS_heptosyltransferase"/>
    <property type="match status" value="1"/>
</dbReference>
<accession>A0A3E2NXS3</accession>
<keyword evidence="1" id="KW-0328">Glycosyltransferase</keyword>
<dbReference type="GO" id="GO:0008713">
    <property type="term" value="F:ADP-heptose-lipopolysaccharide heptosyltransferase activity"/>
    <property type="evidence" value="ECO:0007669"/>
    <property type="project" value="TreeGrafter"/>
</dbReference>
<dbReference type="AlphaFoldDB" id="A0A3E2NXS3"/>
<keyword evidence="4" id="KW-1185">Reference proteome</keyword>
<organism evidence="3 4">
    <name type="scientific">Mucilaginibacter terrenus</name>
    <dbReference type="NCBI Taxonomy" id="2482727"/>
    <lineage>
        <taxon>Bacteria</taxon>
        <taxon>Pseudomonadati</taxon>
        <taxon>Bacteroidota</taxon>
        <taxon>Sphingobacteriia</taxon>
        <taxon>Sphingobacteriales</taxon>
        <taxon>Sphingobacteriaceae</taxon>
        <taxon>Mucilaginibacter</taxon>
    </lineage>
</organism>
<gene>
    <name evidence="3" type="ORF">DYU05_09355</name>
</gene>
<evidence type="ECO:0000256" key="1">
    <source>
        <dbReference type="ARBA" id="ARBA00022676"/>
    </source>
</evidence>
<evidence type="ECO:0000313" key="3">
    <source>
        <dbReference type="EMBL" id="RFZ85782.1"/>
    </source>
</evidence>
<dbReference type="GO" id="GO:0009244">
    <property type="term" value="P:lipopolysaccharide core region biosynthetic process"/>
    <property type="evidence" value="ECO:0007669"/>
    <property type="project" value="TreeGrafter"/>
</dbReference>
<keyword evidence="2 3" id="KW-0808">Transferase</keyword>
<dbReference type="EMBL" id="QWDE01000001">
    <property type="protein sequence ID" value="RFZ85782.1"/>
    <property type="molecule type" value="Genomic_DNA"/>
</dbReference>
<evidence type="ECO:0000256" key="2">
    <source>
        <dbReference type="ARBA" id="ARBA00022679"/>
    </source>
</evidence>
<dbReference type="RefSeq" id="WP_117382679.1">
    <property type="nucleotide sequence ID" value="NZ_QWDE01000001.1"/>
</dbReference>
<dbReference type="SUPFAM" id="SSF53756">
    <property type="entry name" value="UDP-Glycosyltransferase/glycogen phosphorylase"/>
    <property type="match status" value="1"/>
</dbReference>
<comment type="caution">
    <text evidence="3">The sequence shown here is derived from an EMBL/GenBank/DDBJ whole genome shotgun (WGS) entry which is preliminary data.</text>
</comment>
<evidence type="ECO:0000313" key="4">
    <source>
        <dbReference type="Proteomes" id="UP000260823"/>
    </source>
</evidence>
<sequence>MLVPSKRILIYRLGSLGDTIIALPVFHLVRHCYPDAYITLLTNKPVKSKAAPLESVLGTGYFFNRTLPYSVGTRSVRTLFGLIKQIRELEIDTVIYLVGVRGADNLAKAKATVLRDRLFFKAAGVKRIVGLPNTIADYLTVQDVNTGMLEWEAKRLARRVNTLGTIDLNDDRNWDLKFSVAEINAAKAAVLNIHSDKPVIVISTGTKSPVNDWGESNWQALVSRLKSILTNWQLIMIGGPDEFDQAQRYVTDWGPRSINLCGKVSPRLSGLVLKSAQVFVGHDSGPMHLAACVGTPCVGIFSARHLPGQWFPRGRNNRIIYHKTDCAGCLLDVCIVQKKKCILSITVNEVEAAILELLDNLNLGK</sequence>
<reference evidence="3 4" key="1">
    <citation type="submission" date="2018-08" db="EMBL/GenBank/DDBJ databases">
        <title>Mucilaginibacter terrae sp. nov., isolated from manganese diggings.</title>
        <authorList>
            <person name="Huang Y."/>
            <person name="Zhou Z."/>
        </authorList>
    </citation>
    <scope>NUCLEOTIDE SEQUENCE [LARGE SCALE GENOMIC DNA]</scope>
    <source>
        <strain evidence="3 4">ZH6</strain>
    </source>
</reference>
<name>A0A3E2NXS3_9SPHI</name>
<protein>
    <submittedName>
        <fullName evidence="3">Glycosyltransferase family 9 protein</fullName>
    </submittedName>
</protein>
<dbReference type="InterPro" id="IPR002201">
    <property type="entry name" value="Glyco_trans_9"/>
</dbReference>
<dbReference type="Gene3D" id="3.40.50.2000">
    <property type="entry name" value="Glycogen Phosphorylase B"/>
    <property type="match status" value="2"/>
</dbReference>
<dbReference type="OrthoDB" id="9797795at2"/>
<dbReference type="Pfam" id="PF01075">
    <property type="entry name" value="Glyco_transf_9"/>
    <property type="match status" value="1"/>
</dbReference>
<dbReference type="GO" id="GO:0005829">
    <property type="term" value="C:cytosol"/>
    <property type="evidence" value="ECO:0007669"/>
    <property type="project" value="TreeGrafter"/>
</dbReference>
<dbReference type="PANTHER" id="PTHR30160:SF1">
    <property type="entry name" value="LIPOPOLYSACCHARIDE 1,2-N-ACETYLGLUCOSAMINETRANSFERASE-RELATED"/>
    <property type="match status" value="1"/>
</dbReference>
<dbReference type="PANTHER" id="PTHR30160">
    <property type="entry name" value="TETRAACYLDISACCHARIDE 4'-KINASE-RELATED"/>
    <property type="match status" value="1"/>
</dbReference>
<proteinExistence type="predicted"/>
<dbReference type="InterPro" id="IPR051199">
    <property type="entry name" value="LPS_LOS_Heptosyltrfase"/>
</dbReference>